<dbReference type="PROSITE" id="PS00756">
    <property type="entry name" value="SECY_2"/>
    <property type="match status" value="1"/>
</dbReference>
<feature type="transmembrane region" description="Helical" evidence="9">
    <location>
        <begin position="80"/>
        <end position="100"/>
    </location>
</feature>
<feature type="transmembrane region" description="Helical" evidence="9">
    <location>
        <begin position="120"/>
        <end position="140"/>
    </location>
</feature>
<dbReference type="InterPro" id="IPR023201">
    <property type="entry name" value="SecY_dom_sf"/>
</dbReference>
<feature type="transmembrane region" description="Helical" evidence="9">
    <location>
        <begin position="160"/>
        <end position="181"/>
    </location>
</feature>
<feature type="transmembrane region" description="Helical" evidence="9">
    <location>
        <begin position="220"/>
        <end position="243"/>
    </location>
</feature>
<dbReference type="InterPro" id="IPR030659">
    <property type="entry name" value="SecY_CS"/>
</dbReference>
<comment type="caution">
    <text evidence="9">Lacks conserved residue(s) required for the propagation of feature annotation.</text>
</comment>
<dbReference type="HAMAP" id="MF_01465">
    <property type="entry name" value="SecY"/>
    <property type="match status" value="1"/>
</dbReference>
<gene>
    <name evidence="9 13" type="primary">secY</name>
    <name evidence="13" type="ORF">SYV04_29965</name>
</gene>
<keyword evidence="3 9" id="KW-0813">Transport</keyword>
<feature type="transmembrane region" description="Helical" evidence="9">
    <location>
        <begin position="369"/>
        <end position="391"/>
    </location>
</feature>
<dbReference type="PRINTS" id="PR00303">
    <property type="entry name" value="SECYTRNLCASE"/>
</dbReference>
<evidence type="ECO:0000256" key="12">
    <source>
        <dbReference type="RuleBase" id="RU004349"/>
    </source>
</evidence>
<comment type="caution">
    <text evidence="13">The sequence shown here is derived from an EMBL/GenBank/DDBJ whole genome shotgun (WGS) entry which is preliminary data.</text>
</comment>
<dbReference type="EMBL" id="JAXIVS010000012">
    <property type="protein sequence ID" value="MDY7230660.1"/>
    <property type="molecule type" value="Genomic_DNA"/>
</dbReference>
<feature type="transmembrane region" description="Helical" evidence="9">
    <location>
        <begin position="188"/>
        <end position="208"/>
    </location>
</feature>
<dbReference type="SUPFAM" id="SSF103491">
    <property type="entry name" value="Preprotein translocase SecY subunit"/>
    <property type="match status" value="1"/>
</dbReference>
<evidence type="ECO:0000256" key="2">
    <source>
        <dbReference type="ARBA" id="ARBA00005751"/>
    </source>
</evidence>
<reference evidence="13 14" key="1">
    <citation type="submission" date="2023-12" db="EMBL/GenBank/DDBJ databases">
        <title>the genome sequence of Hyalangium sp. s54d21.</title>
        <authorList>
            <person name="Zhang X."/>
        </authorList>
    </citation>
    <scope>NUCLEOTIDE SEQUENCE [LARGE SCALE GENOMIC DNA]</scope>
    <source>
        <strain evidence="14">s54d21</strain>
    </source>
</reference>
<keyword evidence="9" id="KW-1003">Cell membrane</keyword>
<feature type="transmembrane region" description="Helical" evidence="9">
    <location>
        <begin position="315"/>
        <end position="337"/>
    </location>
</feature>
<dbReference type="PANTHER" id="PTHR10906">
    <property type="entry name" value="SECY/SEC61-ALPHA FAMILY MEMBER"/>
    <property type="match status" value="1"/>
</dbReference>
<evidence type="ECO:0000256" key="4">
    <source>
        <dbReference type="ARBA" id="ARBA00022692"/>
    </source>
</evidence>
<comment type="function">
    <text evidence="9 10">The central subunit of the protein translocation channel SecYEG. Consists of two halves formed by TMs 1-5 and 6-10. These two domains form a lateral gate at the front which open onto the bilayer between TMs 2 and 7, and are clamped together by SecE at the back. The channel is closed by both a pore ring composed of hydrophobic SecY resides and a short helix (helix 2A) on the extracellular side of the membrane which forms a plug. The plug probably moves laterally to allow the channel to open. The ring and the pore may move independently.</text>
</comment>
<dbReference type="PIRSF" id="PIRSF004557">
    <property type="entry name" value="SecY"/>
    <property type="match status" value="1"/>
</dbReference>
<evidence type="ECO:0000256" key="7">
    <source>
        <dbReference type="ARBA" id="ARBA00023010"/>
    </source>
</evidence>
<organism evidence="13 14">
    <name type="scientific">Hyalangium rubrum</name>
    <dbReference type="NCBI Taxonomy" id="3103134"/>
    <lineage>
        <taxon>Bacteria</taxon>
        <taxon>Pseudomonadati</taxon>
        <taxon>Myxococcota</taxon>
        <taxon>Myxococcia</taxon>
        <taxon>Myxococcales</taxon>
        <taxon>Cystobacterineae</taxon>
        <taxon>Archangiaceae</taxon>
        <taxon>Hyalangium</taxon>
    </lineage>
</organism>
<keyword evidence="7 9" id="KW-0811">Translocation</keyword>
<dbReference type="NCBIfam" id="TIGR00967">
    <property type="entry name" value="3a0501s007"/>
    <property type="match status" value="1"/>
</dbReference>
<evidence type="ECO:0000256" key="10">
    <source>
        <dbReference type="RuleBase" id="RU000537"/>
    </source>
</evidence>
<dbReference type="Gene3D" id="1.10.3370.10">
    <property type="entry name" value="SecY subunit domain"/>
    <property type="match status" value="1"/>
</dbReference>
<evidence type="ECO:0000256" key="3">
    <source>
        <dbReference type="ARBA" id="ARBA00022448"/>
    </source>
</evidence>
<protein>
    <recommendedName>
        <fullName evidence="9 10">Protein translocase subunit SecY</fullName>
    </recommendedName>
</protein>
<comment type="subcellular location">
    <subcellularLocation>
        <location evidence="9">Cell membrane</location>
        <topology evidence="9">Multi-pass membrane protein</topology>
    </subcellularLocation>
    <subcellularLocation>
        <location evidence="1 11">Membrane</location>
        <topology evidence="1 11">Multi-pass membrane protein</topology>
    </subcellularLocation>
</comment>
<keyword evidence="8 9" id="KW-0472">Membrane</keyword>
<comment type="subunit">
    <text evidence="9">Component of the Sec protein translocase complex. Heterotrimer consisting of SecY, SecE and SecG subunits. The heterotrimers can form oligomers, although 1 heterotrimer is thought to be able to translocate proteins. Interacts with the ribosome. Interacts with SecDF, and other proteins may be involved. Interacts with SecA.</text>
</comment>
<dbReference type="InterPro" id="IPR002208">
    <property type="entry name" value="SecY/SEC61-alpha"/>
</dbReference>
<keyword evidence="5 9" id="KW-0653">Protein transport</keyword>
<dbReference type="PROSITE" id="PS00755">
    <property type="entry name" value="SECY_1"/>
    <property type="match status" value="1"/>
</dbReference>
<sequence>MALNAFANVFRIAELRSRLAYTLVLLAVYRIGIFINTPGVDRAAMNAFMDAQKQSGGLVSLFNLFSGGALEQMSIFGLGIMPYVSASIIMQLLAVVVPSLERLQKEGAGGRQKINQYTRYGTIVLSIIQGIGISRWLASLGRTDGGQSGFNQIVVPDDSAWFTFMTVISLTAGTAFIMWLGERITERGIGNGISLIIFAGIVAGVLPAGKTLMDMTAQGAIESAAVVGLAFFMLFIIGVVVYVERGMRRIPVQYAKRMAGRRMFAGQATYFPMKVNTSGVIPPIFAGALLSFPATLGTWFPFLQTFRQALEGNPWLYNGLFVLLVIFFAYFYTALTFRPDDVADNIKKQGGYIPGIRPGRQTADFIERVLNRITFGGAIYLATICVIPTILTTWLKVPFQFGGTALLIVVGVALDTVQQVEGHLISRNYEGFAGPRGPRIRGRTRVAA</sequence>
<evidence type="ECO:0000256" key="8">
    <source>
        <dbReference type="ARBA" id="ARBA00023136"/>
    </source>
</evidence>
<dbReference type="InterPro" id="IPR026593">
    <property type="entry name" value="SecY"/>
</dbReference>
<keyword evidence="6 9" id="KW-1133">Transmembrane helix</keyword>
<evidence type="ECO:0000313" key="14">
    <source>
        <dbReference type="Proteomes" id="UP001291309"/>
    </source>
</evidence>
<dbReference type="RefSeq" id="WP_321549383.1">
    <property type="nucleotide sequence ID" value="NZ_JAXIVS010000012.1"/>
</dbReference>
<evidence type="ECO:0000256" key="1">
    <source>
        <dbReference type="ARBA" id="ARBA00004141"/>
    </source>
</evidence>
<dbReference type="Pfam" id="PF00344">
    <property type="entry name" value="SecY"/>
    <property type="match status" value="1"/>
</dbReference>
<feature type="transmembrane region" description="Helical" evidence="9">
    <location>
        <begin position="20"/>
        <end position="40"/>
    </location>
</feature>
<accession>A0ABU5HB14</accession>
<keyword evidence="4 9" id="KW-0812">Transmembrane</keyword>
<evidence type="ECO:0000256" key="9">
    <source>
        <dbReference type="HAMAP-Rule" id="MF_01465"/>
    </source>
</evidence>
<evidence type="ECO:0000313" key="13">
    <source>
        <dbReference type="EMBL" id="MDY7230660.1"/>
    </source>
</evidence>
<evidence type="ECO:0000256" key="11">
    <source>
        <dbReference type="RuleBase" id="RU003484"/>
    </source>
</evidence>
<evidence type="ECO:0000256" key="5">
    <source>
        <dbReference type="ARBA" id="ARBA00022927"/>
    </source>
</evidence>
<name>A0ABU5HB14_9BACT</name>
<feature type="transmembrane region" description="Helical" evidence="9">
    <location>
        <begin position="280"/>
        <end position="303"/>
    </location>
</feature>
<keyword evidence="14" id="KW-1185">Reference proteome</keyword>
<evidence type="ECO:0000256" key="6">
    <source>
        <dbReference type="ARBA" id="ARBA00022989"/>
    </source>
</evidence>
<dbReference type="Proteomes" id="UP001291309">
    <property type="component" value="Unassembled WGS sequence"/>
</dbReference>
<proteinExistence type="inferred from homology"/>
<comment type="similarity">
    <text evidence="2 9 12">Belongs to the SecY/SEC61-alpha family.</text>
</comment>